<dbReference type="GO" id="GO:0003755">
    <property type="term" value="F:peptidyl-prolyl cis-trans isomerase activity"/>
    <property type="evidence" value="ECO:0007669"/>
    <property type="project" value="UniProtKB-KW"/>
</dbReference>
<dbReference type="EMBL" id="DWYR01000001">
    <property type="protein sequence ID" value="HJA98028.1"/>
    <property type="molecule type" value="Genomic_DNA"/>
</dbReference>
<keyword evidence="2" id="KW-0697">Rotamase</keyword>
<proteinExistence type="predicted"/>
<evidence type="ECO:0000256" key="1">
    <source>
        <dbReference type="ARBA" id="ARBA00022729"/>
    </source>
</evidence>
<dbReference type="Pfam" id="PF00639">
    <property type="entry name" value="Rotamase"/>
    <property type="match status" value="2"/>
</dbReference>
<evidence type="ECO:0000256" key="3">
    <source>
        <dbReference type="SAM" id="SignalP"/>
    </source>
</evidence>
<dbReference type="InterPro" id="IPR050280">
    <property type="entry name" value="OMP_Chaperone_SurA"/>
</dbReference>
<keyword evidence="2 5" id="KW-0413">Isomerase</keyword>
<protein>
    <submittedName>
        <fullName evidence="5">Peptidylprolyl isomerase</fullName>
        <ecNumber evidence="5">5.2.1.8</ecNumber>
    </submittedName>
</protein>
<dbReference type="PROSITE" id="PS50198">
    <property type="entry name" value="PPIC_PPIASE_2"/>
    <property type="match status" value="1"/>
</dbReference>
<dbReference type="SUPFAM" id="SSF109998">
    <property type="entry name" value="Triger factor/SurA peptide-binding domain-like"/>
    <property type="match status" value="1"/>
</dbReference>
<reference evidence="5" key="2">
    <citation type="submission" date="2021-04" db="EMBL/GenBank/DDBJ databases">
        <authorList>
            <person name="Gilroy R."/>
        </authorList>
    </citation>
    <scope>NUCLEOTIDE SEQUENCE</scope>
    <source>
        <strain evidence="5">CHK169-11906</strain>
    </source>
</reference>
<gene>
    <name evidence="5" type="ORF">H9779_00275</name>
</gene>
<dbReference type="InterPro" id="IPR027304">
    <property type="entry name" value="Trigger_fact/SurA_dom_sf"/>
</dbReference>
<accession>A0A9D2ICX3</accession>
<keyword evidence="1 3" id="KW-0732">Signal</keyword>
<evidence type="ECO:0000259" key="4">
    <source>
        <dbReference type="PROSITE" id="PS50198"/>
    </source>
</evidence>
<dbReference type="PANTHER" id="PTHR47637:SF1">
    <property type="entry name" value="CHAPERONE SURA"/>
    <property type="match status" value="1"/>
</dbReference>
<dbReference type="Gene3D" id="3.10.50.40">
    <property type="match status" value="2"/>
</dbReference>
<dbReference type="InterPro" id="IPR046357">
    <property type="entry name" value="PPIase_dom_sf"/>
</dbReference>
<feature type="domain" description="PpiC" evidence="4">
    <location>
        <begin position="178"/>
        <end position="277"/>
    </location>
</feature>
<evidence type="ECO:0000313" key="5">
    <source>
        <dbReference type="EMBL" id="HJA98028.1"/>
    </source>
</evidence>
<name>A0A9D2ICX3_9BACT</name>
<evidence type="ECO:0000256" key="2">
    <source>
        <dbReference type="PROSITE-ProRule" id="PRU00278"/>
    </source>
</evidence>
<dbReference type="Proteomes" id="UP000824259">
    <property type="component" value="Unassembled WGS sequence"/>
</dbReference>
<feature type="signal peptide" evidence="3">
    <location>
        <begin position="1"/>
        <end position="20"/>
    </location>
</feature>
<reference evidence="5" key="1">
    <citation type="journal article" date="2021" name="PeerJ">
        <title>Extensive microbial diversity within the chicken gut microbiome revealed by metagenomics and culture.</title>
        <authorList>
            <person name="Gilroy R."/>
            <person name="Ravi A."/>
            <person name="Getino M."/>
            <person name="Pursley I."/>
            <person name="Horton D.L."/>
            <person name="Alikhan N.F."/>
            <person name="Baker D."/>
            <person name="Gharbi K."/>
            <person name="Hall N."/>
            <person name="Watson M."/>
            <person name="Adriaenssens E.M."/>
            <person name="Foster-Nyarko E."/>
            <person name="Jarju S."/>
            <person name="Secka A."/>
            <person name="Antonio M."/>
            <person name="Oren A."/>
            <person name="Chaudhuri R.R."/>
            <person name="La Ragione R."/>
            <person name="Hildebrand F."/>
            <person name="Pallen M.J."/>
        </authorList>
    </citation>
    <scope>NUCLEOTIDE SEQUENCE</scope>
    <source>
        <strain evidence="5">CHK169-11906</strain>
    </source>
</reference>
<dbReference type="EC" id="5.2.1.8" evidence="5"/>
<evidence type="ECO:0000313" key="6">
    <source>
        <dbReference type="Proteomes" id="UP000824259"/>
    </source>
</evidence>
<feature type="chain" id="PRO_5038548480" evidence="3">
    <location>
        <begin position="21"/>
        <end position="470"/>
    </location>
</feature>
<sequence length="470" mass="54161">MIRKILLSVAFFLGAFVVSAQENQVMLDRVVAVVGNSSILRSEVDEYARELLTRRRQQGYTSDRDPQNEALELLLTQKLLFNQGLIDSVEVNISDISQRVEEHLQALIENAGGIAELETRHHMAIFNIREMLRQRYEEQAYANMMQSTVVSKVRITPGEVERFYREIDPDSLPVIAEQYVYAQITKFPFSMKEAKQRTRERLLDMRERIIKGQTSFEVMARMYSLDPGTAIRGGELEPQPLDALTRPFADALAELKPGQISEIVETEYGYHIIQLIDKRGRIYHARHIRLYPTYASEELAQPARMLDSIADLIRKDSITFEAAALEFSDDASTKMNGGIVTNHAALEMGHYFDARYTETRFRREDFGMGGSQTLDDYNALKSLKEGEVSDSFLTEDWMGNQLCKIVKLVRVIPPHQATLNEDYLQVEQMALSAKQERVFKEWIKEKIDGMYVYIIPEFRNGEFENKNWVK</sequence>
<dbReference type="Gene3D" id="1.10.4030.10">
    <property type="entry name" value="Porin chaperone SurA, peptide-binding domain"/>
    <property type="match status" value="1"/>
</dbReference>
<dbReference type="PANTHER" id="PTHR47637">
    <property type="entry name" value="CHAPERONE SURA"/>
    <property type="match status" value="1"/>
</dbReference>
<dbReference type="AlphaFoldDB" id="A0A9D2ICX3"/>
<comment type="caution">
    <text evidence="5">The sequence shown here is derived from an EMBL/GenBank/DDBJ whole genome shotgun (WGS) entry which is preliminary data.</text>
</comment>
<dbReference type="SUPFAM" id="SSF54534">
    <property type="entry name" value="FKBP-like"/>
    <property type="match status" value="2"/>
</dbReference>
<dbReference type="InterPro" id="IPR000297">
    <property type="entry name" value="PPIase_PpiC"/>
</dbReference>
<organism evidence="5 6">
    <name type="scientific">Candidatus Alistipes avicola</name>
    <dbReference type="NCBI Taxonomy" id="2838432"/>
    <lineage>
        <taxon>Bacteria</taxon>
        <taxon>Pseudomonadati</taxon>
        <taxon>Bacteroidota</taxon>
        <taxon>Bacteroidia</taxon>
        <taxon>Bacteroidales</taxon>
        <taxon>Rikenellaceae</taxon>
        <taxon>Alistipes</taxon>
    </lineage>
</organism>